<evidence type="ECO:0000256" key="6">
    <source>
        <dbReference type="ARBA" id="ARBA00023136"/>
    </source>
</evidence>
<dbReference type="GeneID" id="111019669"/>
<dbReference type="FunFam" id="1.20.1250.20:FF:000053">
    <property type="entry name" value="Nitrate transporter 2.1"/>
    <property type="match status" value="1"/>
</dbReference>
<dbReference type="InterPro" id="IPR011701">
    <property type="entry name" value="MFS"/>
</dbReference>
<dbReference type="InterPro" id="IPR036259">
    <property type="entry name" value="MFS_trans_sf"/>
</dbReference>
<dbReference type="InterPro" id="IPR044772">
    <property type="entry name" value="NO3_transporter"/>
</dbReference>
<feature type="transmembrane region" description="Helical" evidence="8">
    <location>
        <begin position="418"/>
        <end position="437"/>
    </location>
</feature>
<evidence type="ECO:0000256" key="5">
    <source>
        <dbReference type="ARBA" id="ARBA00023063"/>
    </source>
</evidence>
<feature type="transmembrane region" description="Helical" evidence="8">
    <location>
        <begin position="170"/>
        <end position="189"/>
    </location>
</feature>
<comment type="subcellular location">
    <subcellularLocation>
        <location evidence="1">Endomembrane system</location>
        <topology evidence="1">Multi-pass membrane protein</topology>
    </subcellularLocation>
</comment>
<dbReference type="RefSeq" id="XP_022151764.1">
    <property type="nucleotide sequence ID" value="XM_022296072.1"/>
</dbReference>
<dbReference type="GO" id="GO:0016020">
    <property type="term" value="C:membrane"/>
    <property type="evidence" value="ECO:0007669"/>
    <property type="project" value="UniProtKB-ARBA"/>
</dbReference>
<feature type="domain" description="Major facilitator superfamily (MFS) profile" evidence="9">
    <location>
        <begin position="28"/>
        <end position="440"/>
    </location>
</feature>
<feature type="transmembrane region" description="Helical" evidence="8">
    <location>
        <begin position="45"/>
        <end position="64"/>
    </location>
</feature>
<evidence type="ECO:0000259" key="9">
    <source>
        <dbReference type="PROSITE" id="PS50850"/>
    </source>
</evidence>
<feature type="transmembrane region" description="Helical" evidence="8">
    <location>
        <begin position="105"/>
        <end position="124"/>
    </location>
</feature>
<feature type="transmembrane region" description="Helical" evidence="8">
    <location>
        <begin position="288"/>
        <end position="307"/>
    </location>
</feature>
<dbReference type="GO" id="GO:0015112">
    <property type="term" value="F:nitrate transmembrane transporter activity"/>
    <property type="evidence" value="ECO:0007669"/>
    <property type="project" value="InterPro"/>
</dbReference>
<dbReference type="Gene3D" id="1.20.1250.20">
    <property type="entry name" value="MFS general substrate transporter like domains"/>
    <property type="match status" value="2"/>
</dbReference>
<dbReference type="CDD" id="cd17341">
    <property type="entry name" value="MFS_NRT2_like"/>
    <property type="match status" value="1"/>
</dbReference>
<accession>A0A6J1DE16</accession>
<feature type="transmembrane region" description="Helical" evidence="8">
    <location>
        <begin position="386"/>
        <end position="406"/>
    </location>
</feature>
<dbReference type="KEGG" id="mcha:111019669"/>
<dbReference type="PANTHER" id="PTHR23515">
    <property type="entry name" value="HIGH-AFFINITY NITRATE TRANSPORTER 2.3"/>
    <property type="match status" value="1"/>
</dbReference>
<keyword evidence="5" id="KW-0534">Nitrate assimilation</keyword>
<evidence type="ECO:0000313" key="10">
    <source>
        <dbReference type="Proteomes" id="UP000504603"/>
    </source>
</evidence>
<feature type="transmembrane region" description="Helical" evidence="8">
    <location>
        <begin position="328"/>
        <end position="349"/>
    </location>
</feature>
<feature type="region of interest" description="Disordered" evidence="7">
    <location>
        <begin position="484"/>
        <end position="507"/>
    </location>
</feature>
<sequence length="507" mass="54581">MEVDGGAVESQPRKFSLPVDSENKSTKFNIFSVAAPHMRAFHLSWISFCACFISSFAAAPLLPVIRDNLNLTDTDIGNAGIASVSGAVFARIMMGSACDLVGPRLASATLILVTSPAVYLTSIASSPASFFLARFFTGFSLATFVSTQFWMSSMFSATVVGTANGVAGGWGNMGGGATQLIMPYVFAIIEHMGATKFTAWRIAFFIPALFQTLSAFAVLILGEDTPNGNFRRLQKSGDKAKDKFSKVIYHGATNYRGWILALTYGYCFGVELTIDNIIANYFYDRFHLNLHTAGIVAASFGLANLFSRPYGGILSDVMARRYGMRGRLWALWVVQTLGGVLCVILGLVGSLGVSIAVMMVFSVFVQAACGLTFGVVPFVSRRSLGVISGMTGGGGNVGSVLTQLIFFRGSRYTKERGISLMGVMIIACTIPLLFIYFPQWGGMVCGPSSSKIASEEDYYLSEWSPEEKAKGHHLLSLKFAHNSRTERGKTHNSTAAADHAIADPPHV</sequence>
<dbReference type="Pfam" id="PF07690">
    <property type="entry name" value="MFS_1"/>
    <property type="match status" value="1"/>
</dbReference>
<evidence type="ECO:0000256" key="3">
    <source>
        <dbReference type="ARBA" id="ARBA00022692"/>
    </source>
</evidence>
<feature type="compositionally biased region" description="Low complexity" evidence="7">
    <location>
        <begin position="495"/>
        <end position="507"/>
    </location>
</feature>
<dbReference type="OrthoDB" id="434240at2759"/>
<name>A0A6J1DE16_MOMCH</name>
<keyword evidence="10" id="KW-1185">Reference proteome</keyword>
<gene>
    <name evidence="11" type="primary">LOC111019669</name>
</gene>
<feature type="transmembrane region" description="Helical" evidence="8">
    <location>
        <begin position="355"/>
        <end position="379"/>
    </location>
</feature>
<dbReference type="SUPFAM" id="SSF103473">
    <property type="entry name" value="MFS general substrate transporter"/>
    <property type="match status" value="1"/>
</dbReference>
<dbReference type="GO" id="GO:0042128">
    <property type="term" value="P:nitrate assimilation"/>
    <property type="evidence" value="ECO:0007669"/>
    <property type="project" value="UniProtKB-KW"/>
</dbReference>
<comment type="similarity">
    <text evidence="2">Belongs to the major facilitator superfamily. Nitrate/nitrite porter (TC 2.A.1.8) family.</text>
</comment>
<evidence type="ECO:0000256" key="2">
    <source>
        <dbReference type="ARBA" id="ARBA00008432"/>
    </source>
</evidence>
<dbReference type="AlphaFoldDB" id="A0A6J1DE16"/>
<dbReference type="FunFam" id="1.20.1250.20:FF:000198">
    <property type="entry name" value="High affinity nitrate transporter 2.5"/>
    <property type="match status" value="1"/>
</dbReference>
<evidence type="ECO:0000256" key="1">
    <source>
        <dbReference type="ARBA" id="ARBA00004127"/>
    </source>
</evidence>
<dbReference type="InterPro" id="IPR020846">
    <property type="entry name" value="MFS_dom"/>
</dbReference>
<evidence type="ECO:0000256" key="8">
    <source>
        <dbReference type="SAM" id="Phobius"/>
    </source>
</evidence>
<dbReference type="Proteomes" id="UP000504603">
    <property type="component" value="Unplaced"/>
</dbReference>
<dbReference type="PROSITE" id="PS50850">
    <property type="entry name" value="MFS"/>
    <property type="match status" value="1"/>
</dbReference>
<evidence type="ECO:0000256" key="4">
    <source>
        <dbReference type="ARBA" id="ARBA00022989"/>
    </source>
</evidence>
<evidence type="ECO:0000313" key="11">
    <source>
        <dbReference type="RefSeq" id="XP_022151764.1"/>
    </source>
</evidence>
<keyword evidence="3 8" id="KW-0812">Transmembrane</keyword>
<keyword evidence="6 8" id="KW-0472">Membrane</keyword>
<evidence type="ECO:0000256" key="7">
    <source>
        <dbReference type="SAM" id="MobiDB-lite"/>
    </source>
</evidence>
<keyword evidence="4 8" id="KW-1133">Transmembrane helix</keyword>
<reference evidence="11" key="1">
    <citation type="submission" date="2025-08" db="UniProtKB">
        <authorList>
            <consortium name="RefSeq"/>
        </authorList>
    </citation>
    <scope>IDENTIFICATION</scope>
    <source>
        <strain evidence="11">OHB3-1</strain>
    </source>
</reference>
<feature type="transmembrane region" description="Helical" evidence="8">
    <location>
        <begin position="76"/>
        <end position="93"/>
    </location>
</feature>
<feature type="transmembrane region" description="Helical" evidence="8">
    <location>
        <begin position="201"/>
        <end position="222"/>
    </location>
</feature>
<organism evidence="10 11">
    <name type="scientific">Momordica charantia</name>
    <name type="common">Bitter gourd</name>
    <name type="synonym">Balsam pear</name>
    <dbReference type="NCBI Taxonomy" id="3673"/>
    <lineage>
        <taxon>Eukaryota</taxon>
        <taxon>Viridiplantae</taxon>
        <taxon>Streptophyta</taxon>
        <taxon>Embryophyta</taxon>
        <taxon>Tracheophyta</taxon>
        <taxon>Spermatophyta</taxon>
        <taxon>Magnoliopsida</taxon>
        <taxon>eudicotyledons</taxon>
        <taxon>Gunneridae</taxon>
        <taxon>Pentapetalae</taxon>
        <taxon>rosids</taxon>
        <taxon>fabids</taxon>
        <taxon>Cucurbitales</taxon>
        <taxon>Cucurbitaceae</taxon>
        <taxon>Momordiceae</taxon>
        <taxon>Momordica</taxon>
    </lineage>
</organism>
<protein>
    <submittedName>
        <fullName evidence="11">High affinity nitrate transporter 2.5</fullName>
    </submittedName>
</protein>
<dbReference type="GO" id="GO:0012505">
    <property type="term" value="C:endomembrane system"/>
    <property type="evidence" value="ECO:0007669"/>
    <property type="project" value="UniProtKB-SubCell"/>
</dbReference>
<feature type="transmembrane region" description="Helical" evidence="8">
    <location>
        <begin position="131"/>
        <end position="150"/>
    </location>
</feature>
<proteinExistence type="inferred from homology"/>